<protein>
    <submittedName>
        <fullName evidence="2">Glyoxalase/bleomycin resistance/extradiol dioxygenase family protein</fullName>
    </submittedName>
</protein>
<dbReference type="InterPro" id="IPR029068">
    <property type="entry name" value="Glyas_Bleomycin-R_OHBP_Dase"/>
</dbReference>
<accession>A0AAP8KKZ0</accession>
<dbReference type="GO" id="GO:0051213">
    <property type="term" value="F:dioxygenase activity"/>
    <property type="evidence" value="ECO:0007669"/>
    <property type="project" value="UniProtKB-KW"/>
</dbReference>
<evidence type="ECO:0000259" key="1">
    <source>
        <dbReference type="PROSITE" id="PS51819"/>
    </source>
</evidence>
<proteinExistence type="predicted"/>
<reference evidence="2 3" key="1">
    <citation type="submission" date="2017-07" db="EMBL/GenBank/DDBJ databases">
        <title>Draft genome sequence of Enterobacter cloacae ST128, a clinical strain coproducing KPC-2 and NDM-1 carbapenemases.</title>
        <authorList>
            <person name="Li X."/>
        </authorList>
    </citation>
    <scope>NUCLEOTIDE SEQUENCE [LARGE SCALE GENOMIC DNA]</scope>
    <source>
        <strain evidence="2 3">HBY</strain>
    </source>
</reference>
<evidence type="ECO:0000313" key="3">
    <source>
        <dbReference type="Proteomes" id="UP000231328"/>
    </source>
</evidence>
<dbReference type="Gene3D" id="3.10.180.10">
    <property type="entry name" value="2,3-Dihydroxybiphenyl 1,2-Dioxygenase, domain 1"/>
    <property type="match status" value="1"/>
</dbReference>
<evidence type="ECO:0000313" key="2">
    <source>
        <dbReference type="EMBL" id="PJG36226.1"/>
    </source>
</evidence>
<organism evidence="2 3">
    <name type="scientific">Enterobacter hormaechei</name>
    <dbReference type="NCBI Taxonomy" id="158836"/>
    <lineage>
        <taxon>Bacteria</taxon>
        <taxon>Pseudomonadati</taxon>
        <taxon>Pseudomonadota</taxon>
        <taxon>Gammaproteobacteria</taxon>
        <taxon>Enterobacterales</taxon>
        <taxon>Enterobacteriaceae</taxon>
        <taxon>Enterobacter</taxon>
        <taxon>Enterobacter cloacae complex</taxon>
    </lineage>
</organism>
<dbReference type="InterPro" id="IPR004360">
    <property type="entry name" value="Glyas_Fos-R_dOase_dom"/>
</dbReference>
<dbReference type="PROSITE" id="PS51819">
    <property type="entry name" value="VOC"/>
    <property type="match status" value="1"/>
</dbReference>
<dbReference type="Pfam" id="PF00903">
    <property type="entry name" value="Glyoxalase"/>
    <property type="match status" value="1"/>
</dbReference>
<name>A0AAP8KKZ0_9ENTR</name>
<dbReference type="Proteomes" id="UP000231328">
    <property type="component" value="Unassembled WGS sequence"/>
</dbReference>
<dbReference type="RefSeq" id="WP_176691321.1">
    <property type="nucleotide sequence ID" value="NZ_NMVR01000479.1"/>
</dbReference>
<comment type="caution">
    <text evidence="2">The sequence shown here is derived from an EMBL/GenBank/DDBJ whole genome shotgun (WGS) entry which is preliminary data.</text>
</comment>
<feature type="domain" description="VOC" evidence="1">
    <location>
        <begin position="3"/>
        <end position="34"/>
    </location>
</feature>
<dbReference type="AlphaFoldDB" id="A0AAP8KKZ0"/>
<keyword evidence="2" id="KW-0223">Dioxygenase</keyword>
<dbReference type="InterPro" id="IPR037523">
    <property type="entry name" value="VOC_core"/>
</dbReference>
<sequence length="34" mass="3991">MEKLNQVMLYVDDVEKAKAFWTETLEFVVVSETP</sequence>
<feature type="non-terminal residue" evidence="2">
    <location>
        <position position="34"/>
    </location>
</feature>
<dbReference type="SUPFAM" id="SSF54593">
    <property type="entry name" value="Glyoxalase/Bleomycin resistance protein/Dihydroxybiphenyl dioxygenase"/>
    <property type="match status" value="1"/>
</dbReference>
<dbReference type="EMBL" id="NMVR01000479">
    <property type="protein sequence ID" value="PJG36226.1"/>
    <property type="molecule type" value="Genomic_DNA"/>
</dbReference>
<gene>
    <name evidence="2" type="ORF">CGZ54_29645</name>
</gene>
<keyword evidence="2" id="KW-0560">Oxidoreductase</keyword>